<keyword evidence="7" id="KW-0732">Signal</keyword>
<keyword evidence="3" id="KW-0964">Secreted</keyword>
<dbReference type="GO" id="GO:0007218">
    <property type="term" value="P:neuropeptide signaling pathway"/>
    <property type="evidence" value="ECO:0007669"/>
    <property type="project" value="UniProtKB-KW"/>
</dbReference>
<reference evidence="8" key="1">
    <citation type="journal article" date="2007" name="Insect Biochem. Mol. Biol.">
        <title>Identification of a unique pheromonotropic neuropeptide including double FXPRL motifs from a geometrid species, Ascotis selenaria cretacea, which produces an epoxyalkenyl sex pheromone.</title>
        <authorList>
            <person name="Kawai T."/>
            <person name="Ohnishi A."/>
            <person name="Suzuki M.G."/>
            <person name="Fujii T."/>
            <person name="Matsuoka K."/>
            <person name="Kato I."/>
            <person name="Matsumoto S."/>
            <person name="Ando T."/>
        </authorList>
    </citation>
    <scope>NUCLEOTIDE SEQUENCE</scope>
    <source>
        <tissue evidence="8">Brain-suboesophageal ganglion complex</tissue>
    </source>
</reference>
<dbReference type="EMBL" id="AB308061">
    <property type="protein sequence ID" value="BAF64458.1"/>
    <property type="molecule type" value="mRNA"/>
</dbReference>
<protein>
    <submittedName>
        <fullName evidence="8">Pheromone biosynthesis-activating neuropeptide</fullName>
    </submittedName>
</protein>
<sequence>MIFSLEKSVFVIISVSFVLTAGNDLKEDGEREANSDRQGLWFGPRLGKRSLHLSEEDNRDLYLRMMEAADAMSYYYNQLPLSMTERSDPDARVTKKVIFTPKLGRSVDFTPRLGRQLVDDVPQRQQIEEDRLGSRTRFFSPRLGRTTMNFSPRLGRELAYENYPSSVRVARSVNNTKNNKH</sequence>
<keyword evidence="6 8" id="KW-0527">Neuropeptide</keyword>
<dbReference type="GO" id="GO:0005184">
    <property type="term" value="F:neuropeptide hormone activity"/>
    <property type="evidence" value="ECO:0007669"/>
    <property type="project" value="InterPro"/>
</dbReference>
<evidence type="ECO:0000256" key="5">
    <source>
        <dbReference type="ARBA" id="ARBA00022815"/>
    </source>
</evidence>
<evidence type="ECO:0000256" key="4">
    <source>
        <dbReference type="ARBA" id="ARBA00022702"/>
    </source>
</evidence>
<organism evidence="8">
    <name type="scientific">Ascotis selenaria cretacea</name>
    <name type="common">Japanese giant looper</name>
    <dbReference type="NCBI Taxonomy" id="414917"/>
    <lineage>
        <taxon>Eukaryota</taxon>
        <taxon>Metazoa</taxon>
        <taxon>Ecdysozoa</taxon>
        <taxon>Arthropoda</taxon>
        <taxon>Hexapoda</taxon>
        <taxon>Insecta</taxon>
        <taxon>Pterygota</taxon>
        <taxon>Neoptera</taxon>
        <taxon>Endopterygota</taxon>
        <taxon>Lepidoptera</taxon>
        <taxon>Glossata</taxon>
        <taxon>Ditrysia</taxon>
        <taxon>Geometroidea</taxon>
        <taxon>Geometridae</taxon>
        <taxon>Ennominae</taxon>
        <taxon>Ascotis</taxon>
    </lineage>
</organism>
<keyword evidence="4" id="KW-0372">Hormone</keyword>
<evidence type="ECO:0000256" key="3">
    <source>
        <dbReference type="ARBA" id="ARBA00022525"/>
    </source>
</evidence>
<evidence type="ECO:0000256" key="2">
    <source>
        <dbReference type="ARBA" id="ARBA00007714"/>
    </source>
</evidence>
<accession>A6BMD6</accession>
<dbReference type="PROSITE" id="PS00539">
    <property type="entry name" value="PYROKININ"/>
    <property type="match status" value="3"/>
</dbReference>
<gene>
    <name evidence="8" type="primary">DH-PBAN</name>
</gene>
<evidence type="ECO:0000256" key="6">
    <source>
        <dbReference type="ARBA" id="ARBA00023320"/>
    </source>
</evidence>
<proteinExistence type="evidence at transcript level"/>
<comment type="subcellular location">
    <subcellularLocation>
        <location evidence="1">Secreted</location>
    </subcellularLocation>
</comment>
<evidence type="ECO:0000256" key="1">
    <source>
        <dbReference type="ARBA" id="ARBA00004613"/>
    </source>
</evidence>
<evidence type="ECO:0000313" key="8">
    <source>
        <dbReference type="EMBL" id="BAF64458.1"/>
    </source>
</evidence>
<feature type="signal peptide" evidence="7">
    <location>
        <begin position="1"/>
        <end position="22"/>
    </location>
</feature>
<dbReference type="GO" id="GO:0042811">
    <property type="term" value="P:pheromone biosynthetic process"/>
    <property type="evidence" value="ECO:0007669"/>
    <property type="project" value="InterPro"/>
</dbReference>
<name>A6BMD6_9NEOP</name>
<evidence type="ECO:0000256" key="7">
    <source>
        <dbReference type="SAM" id="SignalP"/>
    </source>
</evidence>
<comment type="similarity">
    <text evidence="2">Belongs to the pyrokinin family.</text>
</comment>
<keyword evidence="5" id="KW-0027">Amidation</keyword>
<dbReference type="InterPro" id="IPR008730">
    <property type="entry name" value="PBAN"/>
</dbReference>
<dbReference type="InterPro" id="IPR001484">
    <property type="entry name" value="Pyrokinin_CS"/>
</dbReference>
<dbReference type="Pfam" id="PF05874">
    <property type="entry name" value="PBAN"/>
    <property type="match status" value="1"/>
</dbReference>
<feature type="chain" id="PRO_5002690400" evidence="7">
    <location>
        <begin position="23"/>
        <end position="181"/>
    </location>
</feature>
<dbReference type="AlphaFoldDB" id="A6BMD6"/>
<dbReference type="GO" id="GO:0005576">
    <property type="term" value="C:extracellular region"/>
    <property type="evidence" value="ECO:0007669"/>
    <property type="project" value="UniProtKB-SubCell"/>
</dbReference>